<evidence type="ECO:0000256" key="1">
    <source>
        <dbReference type="ARBA" id="ARBA00004141"/>
    </source>
</evidence>
<reference evidence="9" key="1">
    <citation type="submission" date="2024-02" db="UniProtKB">
        <authorList>
            <consortium name="WormBaseParasite"/>
        </authorList>
    </citation>
    <scope>IDENTIFICATION</scope>
</reference>
<keyword evidence="8" id="KW-1185">Reference proteome</keyword>
<evidence type="ECO:0000256" key="6">
    <source>
        <dbReference type="ARBA" id="ARBA00049743"/>
    </source>
</evidence>
<feature type="transmembrane region" description="Helical" evidence="7">
    <location>
        <begin position="49"/>
        <end position="69"/>
    </location>
</feature>
<keyword evidence="4 7" id="KW-1133">Transmembrane helix</keyword>
<keyword evidence="5 7" id="KW-0472">Membrane</keyword>
<dbReference type="WBParaSite" id="MBELARI_LOCUS21233">
    <property type="protein sequence ID" value="MBELARI_LOCUS21233"/>
    <property type="gene ID" value="MBELARI_LOCUS21233"/>
</dbReference>
<evidence type="ECO:0000256" key="5">
    <source>
        <dbReference type="ARBA" id="ARBA00023136"/>
    </source>
</evidence>
<dbReference type="AlphaFoldDB" id="A0AAF3F4D9"/>
<organism evidence="8 9">
    <name type="scientific">Mesorhabditis belari</name>
    <dbReference type="NCBI Taxonomy" id="2138241"/>
    <lineage>
        <taxon>Eukaryota</taxon>
        <taxon>Metazoa</taxon>
        <taxon>Ecdysozoa</taxon>
        <taxon>Nematoda</taxon>
        <taxon>Chromadorea</taxon>
        <taxon>Rhabditida</taxon>
        <taxon>Rhabditina</taxon>
        <taxon>Rhabditomorpha</taxon>
        <taxon>Rhabditoidea</taxon>
        <taxon>Rhabditidae</taxon>
        <taxon>Mesorhabditinae</taxon>
        <taxon>Mesorhabditis</taxon>
    </lineage>
</organism>
<dbReference type="GO" id="GO:0005739">
    <property type="term" value="C:mitochondrion"/>
    <property type="evidence" value="ECO:0007669"/>
    <property type="project" value="TreeGrafter"/>
</dbReference>
<evidence type="ECO:0000313" key="8">
    <source>
        <dbReference type="Proteomes" id="UP000887575"/>
    </source>
</evidence>
<evidence type="ECO:0000313" key="9">
    <source>
        <dbReference type="WBParaSite" id="MBELARI_LOCUS21233"/>
    </source>
</evidence>
<proteinExistence type="inferred from homology"/>
<dbReference type="GO" id="GO:1901858">
    <property type="term" value="P:regulation of mitochondrial DNA metabolic process"/>
    <property type="evidence" value="ECO:0007669"/>
    <property type="project" value="TreeGrafter"/>
</dbReference>
<dbReference type="Pfam" id="PF04117">
    <property type="entry name" value="Mpv17_PMP22"/>
    <property type="match status" value="1"/>
</dbReference>
<dbReference type="PANTHER" id="PTHR11266:SF17">
    <property type="entry name" value="PROTEIN MPV17"/>
    <property type="match status" value="1"/>
</dbReference>
<accession>A0AAF3F4D9</accession>
<dbReference type="GO" id="GO:0015267">
    <property type="term" value="F:channel activity"/>
    <property type="evidence" value="ECO:0007669"/>
    <property type="project" value="TreeGrafter"/>
</dbReference>
<dbReference type="PANTHER" id="PTHR11266">
    <property type="entry name" value="PEROXISOMAL MEMBRANE PROTEIN 2, PXMP2 MPV17"/>
    <property type="match status" value="1"/>
</dbReference>
<protein>
    <recommendedName>
        <fullName evidence="6">Mitochondrial inner membrane protein Mpv17</fullName>
    </recommendedName>
</protein>
<comment type="subcellular location">
    <subcellularLocation>
        <location evidence="1">Membrane</location>
        <topology evidence="1">Multi-pass membrane protein</topology>
    </subcellularLocation>
</comment>
<dbReference type="Proteomes" id="UP000887575">
    <property type="component" value="Unassembled WGS sequence"/>
</dbReference>
<keyword evidence="3 7" id="KW-0812">Transmembrane</keyword>
<evidence type="ECO:0000256" key="4">
    <source>
        <dbReference type="ARBA" id="ARBA00022989"/>
    </source>
</evidence>
<feature type="transmembrane region" description="Helical" evidence="7">
    <location>
        <begin position="89"/>
        <end position="110"/>
    </location>
</feature>
<feature type="transmembrane region" description="Helical" evidence="7">
    <location>
        <begin position="15"/>
        <end position="37"/>
    </location>
</feature>
<evidence type="ECO:0000256" key="3">
    <source>
        <dbReference type="ARBA" id="ARBA00022692"/>
    </source>
</evidence>
<dbReference type="GO" id="GO:0016020">
    <property type="term" value="C:membrane"/>
    <property type="evidence" value="ECO:0007669"/>
    <property type="project" value="UniProtKB-SubCell"/>
</dbReference>
<evidence type="ECO:0000256" key="7">
    <source>
        <dbReference type="RuleBase" id="RU363053"/>
    </source>
</evidence>
<comment type="similarity">
    <text evidence="2 7">Belongs to the peroxisomal membrane protein PXMP2/4 family.</text>
</comment>
<name>A0AAF3F4D9_9BILA</name>
<evidence type="ECO:0000256" key="2">
    <source>
        <dbReference type="ARBA" id="ARBA00006824"/>
    </source>
</evidence>
<dbReference type="InterPro" id="IPR007248">
    <property type="entry name" value="Mpv17_PMP22"/>
</dbReference>
<sequence length="175" mass="20436">MIVQRVSSFFLKKPLLMQGFVSGMIAASGDAICQLVIEGTPIEKYNFLRTTRFFALGGLLVAPTLYRWFRVLDKIKHGAPYTHPIKRVLVDQLFFSPVFSVIFLMVLRLLENRSIDECYALVSRDWWPLWKTGLMFWPFFQLVNFSIVPIHYRVVTTNSAGLLWNCYVSYRTQKR</sequence>